<dbReference type="EMBL" id="KQ976736">
    <property type="protein sequence ID" value="KYM76118.1"/>
    <property type="molecule type" value="Genomic_DNA"/>
</dbReference>
<organism evidence="1 2">
    <name type="scientific">Atta colombica</name>
    <dbReference type="NCBI Taxonomy" id="520822"/>
    <lineage>
        <taxon>Eukaryota</taxon>
        <taxon>Metazoa</taxon>
        <taxon>Ecdysozoa</taxon>
        <taxon>Arthropoda</taxon>
        <taxon>Hexapoda</taxon>
        <taxon>Insecta</taxon>
        <taxon>Pterygota</taxon>
        <taxon>Neoptera</taxon>
        <taxon>Endopterygota</taxon>
        <taxon>Hymenoptera</taxon>
        <taxon>Apocrita</taxon>
        <taxon>Aculeata</taxon>
        <taxon>Formicoidea</taxon>
        <taxon>Formicidae</taxon>
        <taxon>Myrmicinae</taxon>
        <taxon>Atta</taxon>
    </lineage>
</organism>
<proteinExistence type="predicted"/>
<sequence length="202" mass="22872">MLKTGHQRQEWCSSARSLKIMVSSRLPSPSTINQESPAYLRGNHMAMLHRGSGKSVSLGVYEKNGSSERAHSACQLPAHLRLTAWSPETVSRGLSKLEITFSKSIFLLHLQNFPQFRGCKCSLQRSSSSDHDDLYHLAIHCTNQQNAGLILHYLNVHQVVDINIDTKFNIAQEFNTWIGRDFVKCIEDILHILMIRSNPIAY</sequence>
<evidence type="ECO:0000313" key="2">
    <source>
        <dbReference type="Proteomes" id="UP000078540"/>
    </source>
</evidence>
<protein>
    <submittedName>
        <fullName evidence="1">Uncharacterized protein</fullName>
    </submittedName>
</protein>
<dbReference type="Proteomes" id="UP000078540">
    <property type="component" value="Unassembled WGS sequence"/>
</dbReference>
<reference evidence="1 2" key="1">
    <citation type="submission" date="2015-09" db="EMBL/GenBank/DDBJ databases">
        <title>Atta colombica WGS genome.</title>
        <authorList>
            <person name="Nygaard S."/>
            <person name="Hu H."/>
            <person name="Boomsma J."/>
            <person name="Zhang G."/>
        </authorList>
    </citation>
    <scope>NUCLEOTIDE SEQUENCE [LARGE SCALE GENOMIC DNA]</scope>
    <source>
        <strain evidence="1">Treedump-2</strain>
        <tissue evidence="1">Whole body</tissue>
    </source>
</reference>
<gene>
    <name evidence="1" type="ORF">ALC53_13603</name>
</gene>
<keyword evidence="2" id="KW-1185">Reference proteome</keyword>
<accession>A0A195AV47</accession>
<name>A0A195AV47_9HYME</name>
<evidence type="ECO:0000313" key="1">
    <source>
        <dbReference type="EMBL" id="KYM76118.1"/>
    </source>
</evidence>
<dbReference type="AlphaFoldDB" id="A0A195AV47"/>